<keyword evidence="5" id="KW-0479">Metal-binding</keyword>
<evidence type="ECO:0000256" key="3">
    <source>
        <dbReference type="ARBA" id="ARBA00022840"/>
    </source>
</evidence>
<comment type="similarity">
    <text evidence="1 5">Belongs to the 5-formyltetrahydrofolate cyclo-ligase family.</text>
</comment>
<dbReference type="InterPro" id="IPR024185">
    <property type="entry name" value="FTHF_cligase-like_sf"/>
</dbReference>
<dbReference type="GO" id="GO:0035999">
    <property type="term" value="P:tetrahydrofolate interconversion"/>
    <property type="evidence" value="ECO:0007669"/>
    <property type="project" value="TreeGrafter"/>
</dbReference>
<evidence type="ECO:0000256" key="4">
    <source>
        <dbReference type="PIRSR" id="PIRSR006806-1"/>
    </source>
</evidence>
<feature type="binding site" evidence="4">
    <location>
        <position position="54"/>
    </location>
    <ligand>
        <name>substrate</name>
    </ligand>
</feature>
<dbReference type="SUPFAM" id="SSF100950">
    <property type="entry name" value="NagB/RpiA/CoA transferase-like"/>
    <property type="match status" value="1"/>
</dbReference>
<keyword evidence="5" id="KW-0460">Magnesium</keyword>
<dbReference type="EMBL" id="CP015208">
    <property type="protein sequence ID" value="AOY55748.1"/>
    <property type="molecule type" value="Genomic_DNA"/>
</dbReference>
<dbReference type="PIRSF" id="PIRSF006806">
    <property type="entry name" value="FTHF_cligase"/>
    <property type="match status" value="1"/>
</dbReference>
<name>A0A1D9DY55_9MICO</name>
<dbReference type="InterPro" id="IPR002698">
    <property type="entry name" value="FTHF_cligase"/>
</dbReference>
<protein>
    <recommendedName>
        <fullName evidence="5">5-formyltetrahydrofolate cyclo-ligase</fullName>
        <ecNumber evidence="5">6.3.3.2</ecNumber>
    </recommendedName>
</protein>
<feature type="binding site" evidence="4">
    <location>
        <position position="59"/>
    </location>
    <ligand>
        <name>substrate</name>
    </ligand>
</feature>
<dbReference type="OrthoDB" id="3242798at2"/>
<proteinExistence type="inferred from homology"/>
<comment type="cofactor">
    <cofactor evidence="5">
        <name>Mg(2+)</name>
        <dbReference type="ChEBI" id="CHEBI:18420"/>
    </cofactor>
</comment>
<dbReference type="PANTHER" id="PTHR23407:SF1">
    <property type="entry name" value="5-FORMYLTETRAHYDROFOLATE CYCLO-LIGASE"/>
    <property type="match status" value="1"/>
</dbReference>
<organism evidence="6 7">
    <name type="scientific">Candidatus Rhodoluna planktonica</name>
    <dbReference type="NCBI Taxonomy" id="535712"/>
    <lineage>
        <taxon>Bacteria</taxon>
        <taxon>Bacillati</taxon>
        <taxon>Actinomycetota</taxon>
        <taxon>Actinomycetes</taxon>
        <taxon>Micrococcales</taxon>
        <taxon>Microbacteriaceae</taxon>
        <taxon>Luna cluster</taxon>
        <taxon>Luna-1 subcluster</taxon>
        <taxon>Rhodoluna</taxon>
    </lineage>
</organism>
<gene>
    <name evidence="6" type="ORF">A4Z71_01730</name>
</gene>
<dbReference type="EC" id="6.3.3.2" evidence="5"/>
<feature type="binding site" evidence="4">
    <location>
        <begin position="10"/>
        <end position="14"/>
    </location>
    <ligand>
        <name>ATP</name>
        <dbReference type="ChEBI" id="CHEBI:30616"/>
    </ligand>
</feature>
<dbReference type="GO" id="GO:0005524">
    <property type="term" value="F:ATP binding"/>
    <property type="evidence" value="ECO:0007669"/>
    <property type="project" value="UniProtKB-KW"/>
</dbReference>
<evidence type="ECO:0000256" key="2">
    <source>
        <dbReference type="ARBA" id="ARBA00022741"/>
    </source>
</evidence>
<dbReference type="InterPro" id="IPR037171">
    <property type="entry name" value="NagB/RpiA_transferase-like"/>
</dbReference>
<sequence>MEQLSIVEQKKSLRKQIIQRRTETEFRVFEASGLAEQLIGLVSKLGSKKVACYLSQSTEPDTELFIDWALENHLSLVMPRSNADRSLTWVDFSGDTEPGIFVFPEPIGPETSLENVDLVIAPALAASPNGKRLGKGMGFYDRALGENYPLTVAVVFDEEVFTDLPTESHDQMIDAIVTPTQIIVCSSRFPKVK</sequence>
<evidence type="ECO:0000256" key="5">
    <source>
        <dbReference type="RuleBase" id="RU361279"/>
    </source>
</evidence>
<evidence type="ECO:0000256" key="1">
    <source>
        <dbReference type="ARBA" id="ARBA00010638"/>
    </source>
</evidence>
<accession>A0A1D9DY55</accession>
<dbReference type="GO" id="GO:0009396">
    <property type="term" value="P:folic acid-containing compound biosynthetic process"/>
    <property type="evidence" value="ECO:0007669"/>
    <property type="project" value="TreeGrafter"/>
</dbReference>
<feature type="binding site" evidence="4">
    <location>
        <begin position="132"/>
        <end position="140"/>
    </location>
    <ligand>
        <name>ATP</name>
        <dbReference type="ChEBI" id="CHEBI:30616"/>
    </ligand>
</feature>
<dbReference type="KEGG" id="rpla:A4Z71_01730"/>
<dbReference type="AlphaFoldDB" id="A0A1D9DY55"/>
<dbReference type="Gene3D" id="3.40.50.10420">
    <property type="entry name" value="NagB/RpiA/CoA transferase-like"/>
    <property type="match status" value="1"/>
</dbReference>
<reference evidence="6 7" key="1">
    <citation type="journal article" date="2016" name="Biochim. Biophys. Acta">
        <title>Photochemical characterization of actinorhodopsin and its functional existence in the natural host.</title>
        <authorList>
            <person name="Nakamura S."/>
            <person name="Kikukawa T."/>
            <person name="Tamogami J."/>
            <person name="Kamiya M."/>
            <person name="Aizawa T."/>
            <person name="Hahn M.W."/>
            <person name="Ihara K."/>
            <person name="Kamo N."/>
            <person name="Demura M."/>
        </authorList>
    </citation>
    <scope>NUCLEOTIDE SEQUENCE [LARGE SCALE GENOMIC DNA]</scope>
    <source>
        <strain evidence="6 7">MWH-Dar1</strain>
    </source>
</reference>
<dbReference type="STRING" id="535712.A4Z71_01730"/>
<dbReference type="NCBIfam" id="TIGR02727">
    <property type="entry name" value="MTHFS_bact"/>
    <property type="match status" value="1"/>
</dbReference>
<dbReference type="GO" id="GO:0046872">
    <property type="term" value="F:metal ion binding"/>
    <property type="evidence" value="ECO:0007669"/>
    <property type="project" value="UniProtKB-KW"/>
</dbReference>
<keyword evidence="7" id="KW-1185">Reference proteome</keyword>
<dbReference type="Pfam" id="PF01812">
    <property type="entry name" value="5-FTHF_cyc-lig"/>
    <property type="match status" value="1"/>
</dbReference>
<evidence type="ECO:0000313" key="6">
    <source>
        <dbReference type="EMBL" id="AOY55748.1"/>
    </source>
</evidence>
<dbReference type="PANTHER" id="PTHR23407">
    <property type="entry name" value="ATPASE INHIBITOR/5-FORMYLTETRAHYDROFOLATE CYCLO-LIGASE"/>
    <property type="match status" value="1"/>
</dbReference>
<comment type="catalytic activity">
    <reaction evidence="5">
        <text>(6S)-5-formyl-5,6,7,8-tetrahydrofolate + ATP = (6R)-5,10-methenyltetrahydrofolate + ADP + phosphate</text>
        <dbReference type="Rhea" id="RHEA:10488"/>
        <dbReference type="ChEBI" id="CHEBI:30616"/>
        <dbReference type="ChEBI" id="CHEBI:43474"/>
        <dbReference type="ChEBI" id="CHEBI:57455"/>
        <dbReference type="ChEBI" id="CHEBI:57457"/>
        <dbReference type="ChEBI" id="CHEBI:456216"/>
        <dbReference type="EC" id="6.3.3.2"/>
    </reaction>
</comment>
<evidence type="ECO:0000313" key="7">
    <source>
        <dbReference type="Proteomes" id="UP000243784"/>
    </source>
</evidence>
<dbReference type="Proteomes" id="UP000243784">
    <property type="component" value="Chromosome"/>
</dbReference>
<keyword evidence="2 4" id="KW-0547">Nucleotide-binding</keyword>
<dbReference type="GO" id="GO:0030272">
    <property type="term" value="F:5-formyltetrahydrofolate cyclo-ligase activity"/>
    <property type="evidence" value="ECO:0007669"/>
    <property type="project" value="UniProtKB-EC"/>
</dbReference>
<dbReference type="RefSeq" id="WP_070954260.1">
    <property type="nucleotide sequence ID" value="NZ_CP015208.1"/>
</dbReference>
<keyword evidence="3 4" id="KW-0067">ATP-binding</keyword>